<comment type="caution">
    <text evidence="1">The sequence shown here is derived from an EMBL/GenBank/DDBJ whole genome shotgun (WGS) entry which is preliminary data.</text>
</comment>
<evidence type="ECO:0000313" key="2">
    <source>
        <dbReference type="Proteomes" id="UP000616151"/>
    </source>
</evidence>
<gene>
    <name evidence="1" type="ORF">JHL16_24700</name>
</gene>
<organism evidence="1 2">
    <name type="scientific">Taklimakanibacter albus</name>
    <dbReference type="NCBI Taxonomy" id="2800327"/>
    <lineage>
        <taxon>Bacteria</taxon>
        <taxon>Pseudomonadati</taxon>
        <taxon>Pseudomonadota</taxon>
        <taxon>Alphaproteobacteria</taxon>
        <taxon>Hyphomicrobiales</taxon>
        <taxon>Aestuariivirgaceae</taxon>
        <taxon>Taklimakanibacter</taxon>
    </lineage>
</organism>
<accession>A0ACC5RAD8</accession>
<dbReference type="EMBL" id="JAENHL010000008">
    <property type="protein sequence ID" value="MBK1869583.1"/>
    <property type="molecule type" value="Genomic_DNA"/>
</dbReference>
<reference evidence="1" key="1">
    <citation type="submission" date="2021-01" db="EMBL/GenBank/DDBJ databases">
        <authorList>
            <person name="Sun Q."/>
        </authorList>
    </citation>
    <scope>NUCLEOTIDE SEQUENCE</scope>
    <source>
        <strain evidence="1">YIM B02566</strain>
    </source>
</reference>
<keyword evidence="2" id="KW-1185">Reference proteome</keyword>
<sequence length="515" mass="56381">MTARLGGLLALAASALFVAAPAQGEEGAPRKGGTLTMARDSEPLTLNPIGAGDNGSIFMIVQVFDTLVETADAPLPQSALATGWTVSDDAKTWTFALREGVKFSNGDPLTCDDVKFSIDRFADPKVNTSYGGFGAAIAQTECAGPSSFVVKLKAPQGAFLDYLSTFIPSIVPKALYEKMGDKAFSEKPVGSGPFMVKEWVRGQRLVLERNPYYWKNGQPYLDQIVVNYVPDENTRMLKVESDEAQIATEVPYAQIERVAALDHVDVQIENVMAWDAVWFNSRKAPFNDPQVIRALNYATPKEAMLKTLMHGAGDIANHVIARVKYWDPAVEAYPYDLAKAKEALAKSSAPQGFALSCLIVAGDQFELQQAQILQSEWAKIGVTMEIQAVDTGTIWTRWGSGDENCFTFTGAGLSSDALSDDNLAVVFFDFTGGIESFWTGWNNKDAIALVKEADGTIDEEKRKAAFHKLQRLAMAEYPAVPLFFIKARTAVSDKVKGFKTLPVKWWNLEDVWLAP</sequence>
<name>A0ACC5RAD8_9HYPH</name>
<dbReference type="Proteomes" id="UP000616151">
    <property type="component" value="Unassembled WGS sequence"/>
</dbReference>
<protein>
    <submittedName>
        <fullName evidence="1">ABC transporter substrate-binding protein</fullName>
    </submittedName>
</protein>
<proteinExistence type="predicted"/>
<evidence type="ECO:0000313" key="1">
    <source>
        <dbReference type="EMBL" id="MBK1869583.1"/>
    </source>
</evidence>